<accession>A0A9D4U0J3</accession>
<evidence type="ECO:0000313" key="1">
    <source>
        <dbReference type="EMBL" id="KAI5058982.1"/>
    </source>
</evidence>
<protein>
    <submittedName>
        <fullName evidence="1">Uncharacterized protein</fullName>
    </submittedName>
</protein>
<comment type="caution">
    <text evidence="1">The sequence shown here is derived from an EMBL/GenBank/DDBJ whole genome shotgun (WGS) entry which is preliminary data.</text>
</comment>
<name>A0A9D4U0J3_ADICA</name>
<dbReference type="Proteomes" id="UP000886520">
    <property type="component" value="Chromosome 25"/>
</dbReference>
<dbReference type="AlphaFoldDB" id="A0A9D4U0J3"/>
<gene>
    <name evidence="1" type="ORF">GOP47_0025301</name>
</gene>
<keyword evidence="2" id="KW-1185">Reference proteome</keyword>
<sequence length="143" mass="16124">MVLRITDELQREAKKGGPTRRRGAVMALTFPSCIEEGQEQGQEEMLCASESFFFSRKRGLMNAQYHDNQYAAQSSARKLLFCISPSPSHYLIYGPTHYHQHPYASKLHLDKIWSCLQPIFPSNGLYQDGDATSLSAELALRGV</sequence>
<proteinExistence type="predicted"/>
<dbReference type="EMBL" id="JABFUD020000025">
    <property type="protein sequence ID" value="KAI5058982.1"/>
    <property type="molecule type" value="Genomic_DNA"/>
</dbReference>
<reference evidence="1" key="1">
    <citation type="submission" date="2021-01" db="EMBL/GenBank/DDBJ databases">
        <title>Adiantum capillus-veneris genome.</title>
        <authorList>
            <person name="Fang Y."/>
            <person name="Liao Q."/>
        </authorList>
    </citation>
    <scope>NUCLEOTIDE SEQUENCE</scope>
    <source>
        <strain evidence="1">H3</strain>
        <tissue evidence="1">Leaf</tissue>
    </source>
</reference>
<organism evidence="1 2">
    <name type="scientific">Adiantum capillus-veneris</name>
    <name type="common">Maidenhair fern</name>
    <dbReference type="NCBI Taxonomy" id="13818"/>
    <lineage>
        <taxon>Eukaryota</taxon>
        <taxon>Viridiplantae</taxon>
        <taxon>Streptophyta</taxon>
        <taxon>Embryophyta</taxon>
        <taxon>Tracheophyta</taxon>
        <taxon>Polypodiopsida</taxon>
        <taxon>Polypodiidae</taxon>
        <taxon>Polypodiales</taxon>
        <taxon>Pteridineae</taxon>
        <taxon>Pteridaceae</taxon>
        <taxon>Vittarioideae</taxon>
        <taxon>Adiantum</taxon>
    </lineage>
</organism>
<evidence type="ECO:0000313" key="2">
    <source>
        <dbReference type="Proteomes" id="UP000886520"/>
    </source>
</evidence>